<dbReference type="PROSITE" id="PS51705">
    <property type="entry name" value="G_HFLX"/>
    <property type="match status" value="1"/>
</dbReference>
<dbReference type="Pfam" id="PF01926">
    <property type="entry name" value="MMR_HSR1"/>
    <property type="match status" value="1"/>
</dbReference>
<dbReference type="InterPro" id="IPR027417">
    <property type="entry name" value="P-loop_NTPase"/>
</dbReference>
<organism evidence="2 3">
    <name type="scientific">Weissella viridescens</name>
    <name type="common">Lactobacillus viridescens</name>
    <dbReference type="NCBI Taxonomy" id="1629"/>
    <lineage>
        <taxon>Bacteria</taxon>
        <taxon>Bacillati</taxon>
        <taxon>Bacillota</taxon>
        <taxon>Bacilli</taxon>
        <taxon>Lactobacillales</taxon>
        <taxon>Lactobacillaceae</taxon>
        <taxon>Weissella</taxon>
    </lineage>
</organism>
<sequence>MIGYTNAGKSTIMNALVRRFGENQEKTVFQADMLFATLETSVRKLNLPDKQSFCYLTRLDLSHIYLTD</sequence>
<dbReference type="GO" id="GO:0005737">
    <property type="term" value="C:cytoplasm"/>
    <property type="evidence" value="ECO:0007669"/>
    <property type="project" value="TreeGrafter"/>
</dbReference>
<dbReference type="InterPro" id="IPR030394">
    <property type="entry name" value="G_HFLX_dom"/>
</dbReference>
<dbReference type="InterPro" id="IPR006073">
    <property type="entry name" value="GTP-bd"/>
</dbReference>
<dbReference type="InterPro" id="IPR016496">
    <property type="entry name" value="GTPase_HflX"/>
</dbReference>
<evidence type="ECO:0000259" key="1">
    <source>
        <dbReference type="PROSITE" id="PS51705"/>
    </source>
</evidence>
<dbReference type="Gene3D" id="3.40.50.300">
    <property type="entry name" value="P-loop containing nucleotide triphosphate hydrolases"/>
    <property type="match status" value="1"/>
</dbReference>
<dbReference type="PANTHER" id="PTHR10229">
    <property type="entry name" value="GTP-BINDING PROTEIN HFLX"/>
    <property type="match status" value="1"/>
</dbReference>
<protein>
    <submittedName>
        <fullName evidence="2">GTP-binding protein HflX</fullName>
    </submittedName>
</protein>
<dbReference type="PANTHER" id="PTHR10229:SF4">
    <property type="entry name" value="GTPASE HFLX"/>
    <property type="match status" value="1"/>
</dbReference>
<dbReference type="GO" id="GO:0005525">
    <property type="term" value="F:GTP binding"/>
    <property type="evidence" value="ECO:0007669"/>
    <property type="project" value="InterPro"/>
</dbReference>
<feature type="domain" description="Hflx-type G" evidence="1">
    <location>
        <begin position="1"/>
        <end position="68"/>
    </location>
</feature>
<accession>A0A380NWR8</accession>
<dbReference type="AlphaFoldDB" id="A0A380NWR8"/>
<gene>
    <name evidence="2" type="primary">hflX_2</name>
    <name evidence="2" type="ORF">NCTC13645_00370</name>
</gene>
<dbReference type="EMBL" id="UHIV01000001">
    <property type="protein sequence ID" value="SUP52478.1"/>
    <property type="molecule type" value="Genomic_DNA"/>
</dbReference>
<name>A0A380NWR8_WEIVI</name>
<reference evidence="2 3" key="1">
    <citation type="submission" date="2018-06" db="EMBL/GenBank/DDBJ databases">
        <authorList>
            <consortium name="Pathogen Informatics"/>
            <person name="Doyle S."/>
        </authorList>
    </citation>
    <scope>NUCLEOTIDE SEQUENCE [LARGE SCALE GENOMIC DNA]</scope>
    <source>
        <strain evidence="2 3">NCTC13645</strain>
    </source>
</reference>
<proteinExistence type="predicted"/>
<evidence type="ECO:0000313" key="2">
    <source>
        <dbReference type="EMBL" id="SUP52478.1"/>
    </source>
</evidence>
<dbReference type="GO" id="GO:0043022">
    <property type="term" value="F:ribosome binding"/>
    <property type="evidence" value="ECO:0007669"/>
    <property type="project" value="TreeGrafter"/>
</dbReference>
<evidence type="ECO:0000313" key="3">
    <source>
        <dbReference type="Proteomes" id="UP000254621"/>
    </source>
</evidence>
<dbReference type="SUPFAM" id="SSF52540">
    <property type="entry name" value="P-loop containing nucleoside triphosphate hydrolases"/>
    <property type="match status" value="1"/>
</dbReference>
<dbReference type="Proteomes" id="UP000254621">
    <property type="component" value="Unassembled WGS sequence"/>
</dbReference>